<comment type="caution">
    <text evidence="2">The sequence shown here is derived from an EMBL/GenBank/DDBJ whole genome shotgun (WGS) entry which is preliminary data.</text>
</comment>
<organism evidence="2 3">
    <name type="scientific">Longivirga aurantiaca</name>
    <dbReference type="NCBI Taxonomy" id="1837743"/>
    <lineage>
        <taxon>Bacteria</taxon>
        <taxon>Bacillati</taxon>
        <taxon>Actinomycetota</taxon>
        <taxon>Actinomycetes</taxon>
        <taxon>Sporichthyales</taxon>
        <taxon>Sporichthyaceae</taxon>
        <taxon>Longivirga</taxon>
    </lineage>
</organism>
<feature type="compositionally biased region" description="Low complexity" evidence="1">
    <location>
        <begin position="65"/>
        <end position="87"/>
    </location>
</feature>
<keyword evidence="3" id="KW-1185">Reference proteome</keyword>
<name>A0ABW1SY54_9ACTN</name>
<sequence>MNRTEIEQLPPLVDLPTAARVLGIGRTLAYELVKADLWPTTVLRVGKLIRIPTAALLRLVDDSDSAGVSSAGSPPSAGATVAGPVSQ</sequence>
<evidence type="ECO:0000313" key="2">
    <source>
        <dbReference type="EMBL" id="MFC6236959.1"/>
    </source>
</evidence>
<gene>
    <name evidence="2" type="ORF">ACFQGU_03665</name>
</gene>
<evidence type="ECO:0000256" key="1">
    <source>
        <dbReference type="SAM" id="MobiDB-lite"/>
    </source>
</evidence>
<dbReference type="GO" id="GO:0003677">
    <property type="term" value="F:DNA binding"/>
    <property type="evidence" value="ECO:0007669"/>
    <property type="project" value="UniProtKB-KW"/>
</dbReference>
<reference evidence="3" key="1">
    <citation type="journal article" date="2019" name="Int. J. Syst. Evol. Microbiol.">
        <title>The Global Catalogue of Microorganisms (GCM) 10K type strain sequencing project: providing services to taxonomists for standard genome sequencing and annotation.</title>
        <authorList>
            <consortium name="The Broad Institute Genomics Platform"/>
            <consortium name="The Broad Institute Genome Sequencing Center for Infectious Disease"/>
            <person name="Wu L."/>
            <person name="Ma J."/>
        </authorList>
    </citation>
    <scope>NUCLEOTIDE SEQUENCE [LARGE SCALE GENOMIC DNA]</scope>
    <source>
        <strain evidence="3">CGMCC 4.7317</strain>
    </source>
</reference>
<dbReference type="EMBL" id="JBHSTI010000005">
    <property type="protein sequence ID" value="MFC6236959.1"/>
    <property type="molecule type" value="Genomic_DNA"/>
</dbReference>
<dbReference type="RefSeq" id="WP_386764007.1">
    <property type="nucleotide sequence ID" value="NZ_JBHSTI010000005.1"/>
</dbReference>
<proteinExistence type="predicted"/>
<dbReference type="Proteomes" id="UP001596138">
    <property type="component" value="Unassembled WGS sequence"/>
</dbReference>
<protein>
    <submittedName>
        <fullName evidence="2">DNA-binding protein</fullName>
    </submittedName>
</protein>
<accession>A0ABW1SY54</accession>
<keyword evidence="2" id="KW-0238">DNA-binding</keyword>
<evidence type="ECO:0000313" key="3">
    <source>
        <dbReference type="Proteomes" id="UP001596138"/>
    </source>
</evidence>
<feature type="region of interest" description="Disordered" evidence="1">
    <location>
        <begin position="64"/>
        <end position="87"/>
    </location>
</feature>